<dbReference type="PROSITE" id="PS51177">
    <property type="entry name" value="LUMAZINE_BIND"/>
    <property type="match status" value="2"/>
</dbReference>
<organism evidence="4 5">
    <name type="scientific">Rhizoclosmatium globosum</name>
    <dbReference type="NCBI Taxonomy" id="329046"/>
    <lineage>
        <taxon>Eukaryota</taxon>
        <taxon>Fungi</taxon>
        <taxon>Fungi incertae sedis</taxon>
        <taxon>Chytridiomycota</taxon>
        <taxon>Chytridiomycota incertae sedis</taxon>
        <taxon>Chytridiomycetes</taxon>
        <taxon>Chytridiales</taxon>
        <taxon>Chytriomycetaceae</taxon>
        <taxon>Rhizoclosmatium</taxon>
    </lineage>
</organism>
<sequence>MVFTGIVEHLGTISSIVETDNTWGGGNGLSVTIVDAKPILGDVHIGDSIICSGICLTVTEFDKEVGSFKVGIAPETVRRTNLGAWKVGDKVNLERAMLSGVTRLGGHVVCGHVDCPITIVLADTIHQTPLSSASTLPRSFVTSKGYVCLNGASLTVINVDRPARCFEVMLIAHSQTHLNIPLHKDGEQINLEVDELAKYVENVVRAFVENGTTGENDSALGSLIKNLVDDAVDRKLKDAGIIPKA</sequence>
<dbReference type="STRING" id="329046.A0A1Y2CHD3"/>
<dbReference type="CDD" id="cd00402">
    <property type="entry name" value="Riboflavin_synthase_like"/>
    <property type="match status" value="1"/>
</dbReference>
<protein>
    <submittedName>
        <fullName evidence="4">Riboflavin synthase</fullName>
    </submittedName>
</protein>
<dbReference type="NCBIfam" id="NF006767">
    <property type="entry name" value="PRK09289.1"/>
    <property type="match status" value="1"/>
</dbReference>
<evidence type="ECO:0000256" key="2">
    <source>
        <dbReference type="PROSITE-ProRule" id="PRU00524"/>
    </source>
</evidence>
<accession>A0A1Y2CHD3</accession>
<proteinExistence type="predicted"/>
<evidence type="ECO:0000313" key="4">
    <source>
        <dbReference type="EMBL" id="ORY46453.1"/>
    </source>
</evidence>
<gene>
    <name evidence="4" type="ORF">BCR33DRAFT_783600</name>
</gene>
<dbReference type="Proteomes" id="UP000193642">
    <property type="component" value="Unassembled WGS sequence"/>
</dbReference>
<evidence type="ECO:0000259" key="3">
    <source>
        <dbReference type="PROSITE" id="PS51177"/>
    </source>
</evidence>
<dbReference type="OrthoDB" id="10258924at2759"/>
<dbReference type="Gene3D" id="2.40.30.20">
    <property type="match status" value="2"/>
</dbReference>
<feature type="repeat" description="Lumazine-binding" evidence="2">
    <location>
        <begin position="2"/>
        <end position="106"/>
    </location>
</feature>
<feature type="domain" description="Lumazine-binding" evidence="3">
    <location>
        <begin position="108"/>
        <end position="204"/>
    </location>
</feature>
<dbReference type="InterPro" id="IPR023366">
    <property type="entry name" value="ATP_synth_asu-like_sf"/>
</dbReference>
<dbReference type="Pfam" id="PF00677">
    <property type="entry name" value="Lum_binding"/>
    <property type="match status" value="2"/>
</dbReference>
<dbReference type="PANTHER" id="PTHR21098">
    <property type="entry name" value="RIBOFLAVIN SYNTHASE ALPHA CHAIN"/>
    <property type="match status" value="1"/>
</dbReference>
<dbReference type="InterPro" id="IPR026017">
    <property type="entry name" value="Lumazine-bd_dom"/>
</dbReference>
<dbReference type="InterPro" id="IPR017938">
    <property type="entry name" value="Riboflavin_synthase-like_b-brl"/>
</dbReference>
<dbReference type="EMBL" id="MCGO01000016">
    <property type="protein sequence ID" value="ORY46453.1"/>
    <property type="molecule type" value="Genomic_DNA"/>
</dbReference>
<feature type="domain" description="Lumazine-binding" evidence="3">
    <location>
        <begin position="2"/>
        <end position="106"/>
    </location>
</feature>
<keyword evidence="1" id="KW-0677">Repeat</keyword>
<name>A0A1Y2CHD3_9FUNG</name>
<dbReference type="NCBIfam" id="TIGR00187">
    <property type="entry name" value="ribE"/>
    <property type="match status" value="1"/>
</dbReference>
<dbReference type="AlphaFoldDB" id="A0A1Y2CHD3"/>
<evidence type="ECO:0000313" key="5">
    <source>
        <dbReference type="Proteomes" id="UP000193642"/>
    </source>
</evidence>
<reference evidence="4 5" key="1">
    <citation type="submission" date="2016-07" db="EMBL/GenBank/DDBJ databases">
        <title>Pervasive Adenine N6-methylation of Active Genes in Fungi.</title>
        <authorList>
            <consortium name="DOE Joint Genome Institute"/>
            <person name="Mondo S.J."/>
            <person name="Dannebaum R.O."/>
            <person name="Kuo R.C."/>
            <person name="Labutti K."/>
            <person name="Haridas S."/>
            <person name="Kuo A."/>
            <person name="Salamov A."/>
            <person name="Ahrendt S.R."/>
            <person name="Lipzen A."/>
            <person name="Sullivan W."/>
            <person name="Andreopoulos W.B."/>
            <person name="Clum A."/>
            <person name="Lindquist E."/>
            <person name="Daum C."/>
            <person name="Ramamoorthy G.K."/>
            <person name="Gryganskyi A."/>
            <person name="Culley D."/>
            <person name="Magnuson J.K."/>
            <person name="James T.Y."/>
            <person name="O'Malley M.A."/>
            <person name="Stajich J.E."/>
            <person name="Spatafora J.W."/>
            <person name="Visel A."/>
            <person name="Grigoriev I.V."/>
        </authorList>
    </citation>
    <scope>NUCLEOTIDE SEQUENCE [LARGE SCALE GENOMIC DNA]</scope>
    <source>
        <strain evidence="4 5">JEL800</strain>
    </source>
</reference>
<evidence type="ECO:0000256" key="1">
    <source>
        <dbReference type="ARBA" id="ARBA00022737"/>
    </source>
</evidence>
<dbReference type="FunFam" id="2.40.30.20:FF:000006">
    <property type="entry name" value="Riboflavin synthase, alpha subunit"/>
    <property type="match status" value="1"/>
</dbReference>
<comment type="caution">
    <text evidence="4">The sequence shown here is derived from an EMBL/GenBank/DDBJ whole genome shotgun (WGS) entry which is preliminary data.</text>
</comment>
<dbReference type="PANTHER" id="PTHR21098:SF0">
    <property type="entry name" value="RIBOFLAVIN SYNTHASE"/>
    <property type="match status" value="1"/>
</dbReference>
<dbReference type="InterPro" id="IPR001783">
    <property type="entry name" value="Lumazine-bd"/>
</dbReference>
<dbReference type="SUPFAM" id="SSF63380">
    <property type="entry name" value="Riboflavin synthase domain-like"/>
    <property type="match status" value="2"/>
</dbReference>
<keyword evidence="5" id="KW-1185">Reference proteome</keyword>
<dbReference type="GO" id="GO:0009231">
    <property type="term" value="P:riboflavin biosynthetic process"/>
    <property type="evidence" value="ECO:0007669"/>
    <property type="project" value="EnsemblFungi"/>
</dbReference>
<dbReference type="GO" id="GO:0004746">
    <property type="term" value="F:riboflavin synthase activity"/>
    <property type="evidence" value="ECO:0007669"/>
    <property type="project" value="EnsemblFungi"/>
</dbReference>
<dbReference type="PIRSF" id="PIRSF000498">
    <property type="entry name" value="Riboflavin_syn_A"/>
    <property type="match status" value="1"/>
</dbReference>
<feature type="repeat" description="Lumazine-binding" evidence="2">
    <location>
        <begin position="108"/>
        <end position="204"/>
    </location>
</feature>